<dbReference type="PANTHER" id="PTHR33227:SF54">
    <property type="entry name" value="PROTEIN STIG1"/>
    <property type="match status" value="1"/>
</dbReference>
<keyword evidence="4" id="KW-1185">Reference proteome</keyword>
<reference evidence="3 4" key="1">
    <citation type="journal article" date="2023" name="Hortic Res">
        <title>The complete reference genome for grapevine (Vitis vinifera L.) genetics and breeding.</title>
        <authorList>
            <person name="Shi X."/>
            <person name="Cao S."/>
            <person name="Wang X."/>
            <person name="Huang S."/>
            <person name="Wang Y."/>
            <person name="Liu Z."/>
            <person name="Liu W."/>
            <person name="Leng X."/>
            <person name="Peng Y."/>
            <person name="Wang N."/>
            <person name="Wang Y."/>
            <person name="Ma Z."/>
            <person name="Xu X."/>
            <person name="Zhang F."/>
            <person name="Xue H."/>
            <person name="Zhong H."/>
            <person name="Wang Y."/>
            <person name="Zhang K."/>
            <person name="Velt A."/>
            <person name="Avia K."/>
            <person name="Holtgrawe D."/>
            <person name="Grimplet J."/>
            <person name="Matus J.T."/>
            <person name="Ware D."/>
            <person name="Wu X."/>
            <person name="Wang H."/>
            <person name="Liu C."/>
            <person name="Fang Y."/>
            <person name="Rustenholz C."/>
            <person name="Cheng Z."/>
            <person name="Xiao H."/>
            <person name="Zhou Y."/>
        </authorList>
    </citation>
    <scope>NUCLEOTIDE SEQUENCE [LARGE SCALE GENOMIC DNA]</scope>
    <source>
        <strain evidence="4">cv. Pinot noir / PN40024</strain>
        <tissue evidence="3">Leaf</tissue>
    </source>
</reference>
<dbReference type="EMBL" id="CP126652">
    <property type="protein sequence ID" value="WJZ86564.1"/>
    <property type="molecule type" value="Genomic_DNA"/>
</dbReference>
<dbReference type="Pfam" id="PF04885">
    <property type="entry name" value="Stig1"/>
    <property type="match status" value="1"/>
</dbReference>
<sequence length="148" mass="16321">MFVIFLSSATFNHYRLFILVLLIGTSHGVVAVREIGLRHSNTPTHLNFFHSALRGRHRFLWCANDPVVCLDPKKNPWGRSTCCFQQLCKDTMSDANHCGACGRVCGHGLVCCDGKCVDTQNDPHNCGSCFQECPGQNGCSYAMCDYGG</sequence>
<dbReference type="PANTHER" id="PTHR33227">
    <property type="entry name" value="STIGMA-SPECIFIC STIG1-LIKE PROTEIN 3"/>
    <property type="match status" value="1"/>
</dbReference>
<organism evidence="3 4">
    <name type="scientific">Vitis vinifera</name>
    <name type="common">Grape</name>
    <dbReference type="NCBI Taxonomy" id="29760"/>
    <lineage>
        <taxon>Eukaryota</taxon>
        <taxon>Viridiplantae</taxon>
        <taxon>Streptophyta</taxon>
        <taxon>Embryophyta</taxon>
        <taxon>Tracheophyta</taxon>
        <taxon>Spermatophyta</taxon>
        <taxon>Magnoliopsida</taxon>
        <taxon>eudicotyledons</taxon>
        <taxon>Gunneridae</taxon>
        <taxon>Pentapetalae</taxon>
        <taxon>rosids</taxon>
        <taxon>Vitales</taxon>
        <taxon>Vitaceae</taxon>
        <taxon>Viteae</taxon>
        <taxon>Vitis</taxon>
    </lineage>
</organism>
<proteinExistence type="inferred from homology"/>
<evidence type="ECO:0008006" key="5">
    <source>
        <dbReference type="Google" id="ProtNLM"/>
    </source>
</evidence>
<protein>
    <recommendedName>
        <fullName evidence="5">Stigma-specific STIG1-like protein 1</fullName>
    </recommendedName>
</protein>
<comment type="similarity">
    <text evidence="1">Belongs to the STIG1 family.</text>
</comment>
<gene>
    <name evidence="3" type="ORF">VitviT2T_006009</name>
</gene>
<evidence type="ECO:0000313" key="3">
    <source>
        <dbReference type="EMBL" id="WJZ86564.1"/>
    </source>
</evidence>
<dbReference type="Proteomes" id="UP001227230">
    <property type="component" value="Chromosome 5"/>
</dbReference>
<keyword evidence="2" id="KW-0732">Signal</keyword>
<dbReference type="InterPro" id="IPR006969">
    <property type="entry name" value="Stig-like"/>
</dbReference>
<accession>A0ABY9BUL4</accession>
<evidence type="ECO:0000256" key="1">
    <source>
        <dbReference type="ARBA" id="ARBA00006010"/>
    </source>
</evidence>
<evidence type="ECO:0000313" key="4">
    <source>
        <dbReference type="Proteomes" id="UP001227230"/>
    </source>
</evidence>
<evidence type="ECO:0000256" key="2">
    <source>
        <dbReference type="ARBA" id="ARBA00022729"/>
    </source>
</evidence>
<name>A0ABY9BUL4_VITVI</name>